<evidence type="ECO:0000313" key="11">
    <source>
        <dbReference type="Proteomes" id="UP000273807"/>
    </source>
</evidence>
<dbReference type="InterPro" id="IPR000515">
    <property type="entry name" value="MetI-like"/>
</dbReference>
<feature type="transmembrane region" description="Helical" evidence="8">
    <location>
        <begin position="183"/>
        <end position="205"/>
    </location>
</feature>
<evidence type="ECO:0000256" key="5">
    <source>
        <dbReference type="ARBA" id="ARBA00022692"/>
    </source>
</evidence>
<accession>A0A3N0BUF4</accession>
<gene>
    <name evidence="10" type="ORF">D7003_13325</name>
</gene>
<evidence type="ECO:0000256" key="2">
    <source>
        <dbReference type="ARBA" id="ARBA00022448"/>
    </source>
</evidence>
<dbReference type="Proteomes" id="UP000273807">
    <property type="component" value="Unassembled WGS sequence"/>
</dbReference>
<comment type="similarity">
    <text evidence="8">Belongs to the binding-protein-dependent transport system permease family.</text>
</comment>
<protein>
    <submittedName>
        <fullName evidence="10">ABC transporter permease subunit</fullName>
    </submittedName>
</protein>
<evidence type="ECO:0000256" key="4">
    <source>
        <dbReference type="ARBA" id="ARBA00022519"/>
    </source>
</evidence>
<dbReference type="PROSITE" id="PS50928">
    <property type="entry name" value="ABC_TM1"/>
    <property type="match status" value="1"/>
</dbReference>
<dbReference type="RefSeq" id="WP_123255914.1">
    <property type="nucleotide sequence ID" value="NZ_RBED01000111.1"/>
</dbReference>
<dbReference type="AlphaFoldDB" id="A0A3N0BUF4"/>
<dbReference type="InterPro" id="IPR035906">
    <property type="entry name" value="MetI-like_sf"/>
</dbReference>
<keyword evidence="6 8" id="KW-1133">Transmembrane helix</keyword>
<reference evidence="10 11" key="1">
    <citation type="submission" date="2018-10" db="EMBL/GenBank/DDBJ databases">
        <title>Genome sequencing of Arthrobacter oryzae TNB02.</title>
        <authorList>
            <person name="Cho Y.-J."/>
            <person name="Cho A."/>
            <person name="Kim O.-S."/>
        </authorList>
    </citation>
    <scope>NUCLEOTIDE SEQUENCE [LARGE SCALE GENOMIC DNA]</scope>
    <source>
        <strain evidence="10 11">TNB02</strain>
    </source>
</reference>
<dbReference type="PANTHER" id="PTHR43357">
    <property type="entry name" value="INNER MEMBRANE ABC TRANSPORTER PERMEASE PROTEIN YDCV"/>
    <property type="match status" value="1"/>
</dbReference>
<sequence length="269" mass="27410">MAAPAVAVAAFVVAGGLLTATAQSMGLMPLVGSPALTGEAYGARAAELPGAVGLSLAIAAASTIAAVIIGFAAALVIVQGRWCGRVVAAVSTLTIPFPHIVGAASVGLLLSDSGLLARWSGAGEAWPALVGGPLWLAVIADYAWKESAFIALVVTGSLLTRSTAYDETAALLGAGRLRRLRHVLVPLSLPALIVSATIVFVYTFGSYEVAWLLGRPYPEPLPVMALRLFGSASLTSRPEAAALAVVTTLVSFAAAAAAFGLLRRVPLWR</sequence>
<evidence type="ECO:0000259" key="9">
    <source>
        <dbReference type="PROSITE" id="PS50928"/>
    </source>
</evidence>
<dbReference type="SUPFAM" id="SSF161098">
    <property type="entry name" value="MetI-like"/>
    <property type="match status" value="1"/>
</dbReference>
<evidence type="ECO:0000256" key="6">
    <source>
        <dbReference type="ARBA" id="ARBA00022989"/>
    </source>
</evidence>
<dbReference type="PANTHER" id="PTHR43357:SF4">
    <property type="entry name" value="INNER MEMBRANE ABC TRANSPORTER PERMEASE PROTEIN YDCV"/>
    <property type="match status" value="1"/>
</dbReference>
<comment type="caution">
    <text evidence="10">The sequence shown here is derived from an EMBL/GenBank/DDBJ whole genome shotgun (WGS) entry which is preliminary data.</text>
</comment>
<feature type="transmembrane region" description="Helical" evidence="8">
    <location>
        <begin position="125"/>
        <end position="144"/>
    </location>
</feature>
<name>A0A3N0BUF4_9MICC</name>
<dbReference type="GO" id="GO:0055085">
    <property type="term" value="P:transmembrane transport"/>
    <property type="evidence" value="ECO:0007669"/>
    <property type="project" value="InterPro"/>
</dbReference>
<feature type="transmembrane region" description="Helical" evidence="8">
    <location>
        <begin position="240"/>
        <end position="262"/>
    </location>
</feature>
<organism evidence="10 11">
    <name type="scientific">Arthrobacter oryzae</name>
    <dbReference type="NCBI Taxonomy" id="409290"/>
    <lineage>
        <taxon>Bacteria</taxon>
        <taxon>Bacillati</taxon>
        <taxon>Actinomycetota</taxon>
        <taxon>Actinomycetes</taxon>
        <taxon>Micrococcales</taxon>
        <taxon>Micrococcaceae</taxon>
        <taxon>Arthrobacter</taxon>
    </lineage>
</organism>
<feature type="domain" description="ABC transmembrane type-1" evidence="9">
    <location>
        <begin position="52"/>
        <end position="258"/>
    </location>
</feature>
<keyword evidence="5 8" id="KW-0812">Transmembrane</keyword>
<evidence type="ECO:0000313" key="10">
    <source>
        <dbReference type="EMBL" id="RNL52953.1"/>
    </source>
</evidence>
<evidence type="ECO:0000256" key="1">
    <source>
        <dbReference type="ARBA" id="ARBA00004429"/>
    </source>
</evidence>
<dbReference type="Pfam" id="PF00528">
    <property type="entry name" value="BPD_transp_1"/>
    <property type="match status" value="1"/>
</dbReference>
<dbReference type="CDD" id="cd06261">
    <property type="entry name" value="TM_PBP2"/>
    <property type="match status" value="1"/>
</dbReference>
<keyword evidence="4" id="KW-0997">Cell inner membrane</keyword>
<evidence type="ECO:0000256" key="8">
    <source>
        <dbReference type="RuleBase" id="RU363032"/>
    </source>
</evidence>
<evidence type="ECO:0000256" key="3">
    <source>
        <dbReference type="ARBA" id="ARBA00022475"/>
    </source>
</evidence>
<dbReference type="Gene3D" id="1.10.3720.10">
    <property type="entry name" value="MetI-like"/>
    <property type="match status" value="1"/>
</dbReference>
<keyword evidence="2 8" id="KW-0813">Transport</keyword>
<keyword evidence="11" id="KW-1185">Reference proteome</keyword>
<dbReference type="GO" id="GO:0005886">
    <property type="term" value="C:plasma membrane"/>
    <property type="evidence" value="ECO:0007669"/>
    <property type="project" value="UniProtKB-SubCell"/>
</dbReference>
<proteinExistence type="inferred from homology"/>
<comment type="subcellular location">
    <subcellularLocation>
        <location evidence="1">Cell inner membrane</location>
        <topology evidence="1">Multi-pass membrane protein</topology>
    </subcellularLocation>
    <subcellularLocation>
        <location evidence="8">Cell membrane</location>
        <topology evidence="8">Multi-pass membrane protein</topology>
    </subcellularLocation>
</comment>
<feature type="transmembrane region" description="Helical" evidence="8">
    <location>
        <begin position="90"/>
        <end position="110"/>
    </location>
</feature>
<keyword evidence="3" id="KW-1003">Cell membrane</keyword>
<evidence type="ECO:0000256" key="7">
    <source>
        <dbReference type="ARBA" id="ARBA00023136"/>
    </source>
</evidence>
<keyword evidence="7 8" id="KW-0472">Membrane</keyword>
<feature type="transmembrane region" description="Helical" evidence="8">
    <location>
        <begin position="54"/>
        <end position="78"/>
    </location>
</feature>
<dbReference type="EMBL" id="RBED01000111">
    <property type="protein sequence ID" value="RNL52953.1"/>
    <property type="molecule type" value="Genomic_DNA"/>
</dbReference>
<dbReference type="OrthoDB" id="9809681at2"/>